<comment type="caution">
    <text evidence="2">The sequence shown here is derived from an EMBL/GenBank/DDBJ whole genome shotgun (WGS) entry which is preliminary data.</text>
</comment>
<sequence>MRRTKVSAEFIRKDPGSVCVSCIGLKHYCQDELIRWSLVKSKSESFEPQLGMSSSEKLTRMLARIQNLSLIFPDSYTGSWGKEEVWEDNSAPGEEMKSKKRRILPRVRCQGSVLKKKREGVLLQEPLPPLRDSGASQDAELPTGGGETSHRPFTPQLLAL</sequence>
<keyword evidence="3" id="KW-1185">Reference proteome</keyword>
<reference evidence="2 3" key="1">
    <citation type="submission" date="2024-07" db="EMBL/GenBank/DDBJ databases">
        <title>Section-level genome sequencing and comparative genomics of Aspergillus sections Usti and Cavernicolus.</title>
        <authorList>
            <consortium name="Lawrence Berkeley National Laboratory"/>
            <person name="Nybo J.L."/>
            <person name="Vesth T.C."/>
            <person name="Theobald S."/>
            <person name="Frisvad J.C."/>
            <person name="Larsen T.O."/>
            <person name="Kjaerboelling I."/>
            <person name="Rothschild-Mancinelli K."/>
            <person name="Lyhne E.K."/>
            <person name="Kogle M.E."/>
            <person name="Barry K."/>
            <person name="Clum A."/>
            <person name="Na H."/>
            <person name="Ledsgaard L."/>
            <person name="Lin J."/>
            <person name="Lipzen A."/>
            <person name="Kuo A."/>
            <person name="Riley R."/>
            <person name="Mondo S."/>
            <person name="Labutti K."/>
            <person name="Haridas S."/>
            <person name="Pangalinan J."/>
            <person name="Salamov A.A."/>
            <person name="Simmons B.A."/>
            <person name="Magnuson J.K."/>
            <person name="Chen J."/>
            <person name="Drula E."/>
            <person name="Henrissat B."/>
            <person name="Wiebenga A."/>
            <person name="Lubbers R.J."/>
            <person name="Gomes A.C."/>
            <person name="Macurrencykelacurrency M.R."/>
            <person name="Stajich J."/>
            <person name="Grigoriev I.V."/>
            <person name="Mortensen U.H."/>
            <person name="De Vries R.P."/>
            <person name="Baker S.E."/>
            <person name="Andersen M.R."/>
        </authorList>
    </citation>
    <scope>NUCLEOTIDE SEQUENCE [LARGE SCALE GENOMIC DNA]</scope>
    <source>
        <strain evidence="2 3">CBS 449.75</strain>
    </source>
</reference>
<accession>A0ABR4LP33</accession>
<feature type="region of interest" description="Disordered" evidence="1">
    <location>
        <begin position="123"/>
        <end position="160"/>
    </location>
</feature>
<dbReference type="EMBL" id="JBFXLQ010000026">
    <property type="protein sequence ID" value="KAL2866301.1"/>
    <property type="molecule type" value="Genomic_DNA"/>
</dbReference>
<evidence type="ECO:0000256" key="1">
    <source>
        <dbReference type="SAM" id="MobiDB-lite"/>
    </source>
</evidence>
<name>A0ABR4LP33_9EURO</name>
<proteinExistence type="predicted"/>
<dbReference type="GeneID" id="98139786"/>
<evidence type="ECO:0000313" key="3">
    <source>
        <dbReference type="Proteomes" id="UP001610432"/>
    </source>
</evidence>
<dbReference type="RefSeq" id="XP_070885280.1">
    <property type="nucleotide sequence ID" value="XM_071024714.1"/>
</dbReference>
<dbReference type="Proteomes" id="UP001610432">
    <property type="component" value="Unassembled WGS sequence"/>
</dbReference>
<gene>
    <name evidence="2" type="ORF">BJX67DRAFT_144615</name>
</gene>
<organism evidence="2 3">
    <name type="scientific">Aspergillus lucknowensis</name>
    <dbReference type="NCBI Taxonomy" id="176173"/>
    <lineage>
        <taxon>Eukaryota</taxon>
        <taxon>Fungi</taxon>
        <taxon>Dikarya</taxon>
        <taxon>Ascomycota</taxon>
        <taxon>Pezizomycotina</taxon>
        <taxon>Eurotiomycetes</taxon>
        <taxon>Eurotiomycetidae</taxon>
        <taxon>Eurotiales</taxon>
        <taxon>Aspergillaceae</taxon>
        <taxon>Aspergillus</taxon>
        <taxon>Aspergillus subgen. Nidulantes</taxon>
    </lineage>
</organism>
<protein>
    <submittedName>
        <fullName evidence="2">Uncharacterized protein</fullName>
    </submittedName>
</protein>
<evidence type="ECO:0000313" key="2">
    <source>
        <dbReference type="EMBL" id="KAL2866301.1"/>
    </source>
</evidence>